<gene>
    <name evidence="4" type="ORF">ACE5LO_12250</name>
</gene>
<evidence type="ECO:0000313" key="5">
    <source>
        <dbReference type="Proteomes" id="UP001580430"/>
    </source>
</evidence>
<evidence type="ECO:0000256" key="2">
    <source>
        <dbReference type="ARBA" id="ARBA00022801"/>
    </source>
</evidence>
<protein>
    <submittedName>
        <fullName evidence="4">HIRAN domain-containing protein</fullName>
    </submittedName>
</protein>
<reference evidence="4 5" key="1">
    <citation type="submission" date="2024-09" db="EMBL/GenBank/DDBJ databases">
        <title>Paenibacillus zeirhizospherea sp. nov., isolated from surface of the maize (Zea mays) roots in a horticulture field, Hungary.</title>
        <authorList>
            <person name="Marton D."/>
            <person name="Farkas M."/>
            <person name="Bedics A."/>
            <person name="Toth E."/>
            <person name="Tancsics A."/>
            <person name="Boka K."/>
            <person name="Marati G."/>
            <person name="Kriszt B."/>
            <person name="Cserhati M."/>
        </authorList>
    </citation>
    <scope>NUCLEOTIDE SEQUENCE [LARGE SCALE GENOMIC DNA]</scope>
    <source>
        <strain evidence="4 5">JCM 18446</strain>
    </source>
</reference>
<evidence type="ECO:0000259" key="3">
    <source>
        <dbReference type="Pfam" id="PF08797"/>
    </source>
</evidence>
<keyword evidence="1" id="KW-0479">Metal-binding</keyword>
<accession>A0ABV5C0V9</accession>
<dbReference type="Proteomes" id="UP001580430">
    <property type="component" value="Unassembled WGS sequence"/>
</dbReference>
<comment type="caution">
    <text evidence="4">The sequence shown here is derived from an EMBL/GenBank/DDBJ whole genome shotgun (WGS) entry which is preliminary data.</text>
</comment>
<dbReference type="Gene3D" id="3.30.70.2330">
    <property type="match status" value="1"/>
</dbReference>
<dbReference type="EMBL" id="JBHIRY010000009">
    <property type="protein sequence ID" value="MFB5761163.1"/>
    <property type="molecule type" value="Genomic_DNA"/>
</dbReference>
<dbReference type="InterPro" id="IPR014905">
    <property type="entry name" value="HIRAN"/>
</dbReference>
<feature type="domain" description="HIRAN" evidence="3">
    <location>
        <begin position="131"/>
        <end position="210"/>
    </location>
</feature>
<evidence type="ECO:0000256" key="1">
    <source>
        <dbReference type="ARBA" id="ARBA00022723"/>
    </source>
</evidence>
<name>A0ABV5C0V9_9BACL</name>
<keyword evidence="5" id="KW-1185">Reference proteome</keyword>
<evidence type="ECO:0000313" key="4">
    <source>
        <dbReference type="EMBL" id="MFB5761163.1"/>
    </source>
</evidence>
<dbReference type="Pfam" id="PF08797">
    <property type="entry name" value="HIRAN"/>
    <property type="match status" value="1"/>
</dbReference>
<proteinExistence type="predicted"/>
<keyword evidence="2" id="KW-0378">Hydrolase</keyword>
<dbReference type="RefSeq" id="WP_375520303.1">
    <property type="nucleotide sequence ID" value="NZ_JBHIRY010000009.1"/>
</dbReference>
<sequence length="241" mass="27988">MSFYKKLLLNWKEPSPERKNYLVGIIEKKPNEYVFRYIKPMLDQAKEKGFTPIIGLSEEDKVYRSEKLFSIFERRLPGSNRTVFKKLLKEYGLSNEEDAEWDYLSISKGKLATDGLSFLAPAVYENGALFLNIEVAGWSHTKAANKSIEKDIEVQVHIEIDNKHDSSAVIINDLRSNEMLGYIPRPYNELFYRLLKKGHEVVGKIYSLNKQDGRPSIVLGLMIEKELLEQETDLQYLIEYQ</sequence>
<organism evidence="4 5">
    <name type="scientific">Paenibacillus medicaginis</name>
    <dbReference type="NCBI Taxonomy" id="1470560"/>
    <lineage>
        <taxon>Bacteria</taxon>
        <taxon>Bacillati</taxon>
        <taxon>Bacillota</taxon>
        <taxon>Bacilli</taxon>
        <taxon>Bacillales</taxon>
        <taxon>Paenibacillaceae</taxon>
        <taxon>Paenibacillus</taxon>
    </lineage>
</organism>